<dbReference type="Proteomes" id="UP000789702">
    <property type="component" value="Unassembled WGS sequence"/>
</dbReference>
<sequence length="68" mass="7844">TAIEIEQVEDEFVAPLLIGEEQLNILHGALKIVDERIDDCEVTMKILCKLQTCIHEEVRKEKARKQVQ</sequence>
<evidence type="ECO:0000313" key="2">
    <source>
        <dbReference type="Proteomes" id="UP000789702"/>
    </source>
</evidence>
<evidence type="ECO:0000313" key="1">
    <source>
        <dbReference type="EMBL" id="CAG8735262.1"/>
    </source>
</evidence>
<accession>A0ACA9Q3K3</accession>
<organism evidence="1 2">
    <name type="scientific">Dentiscutata heterogama</name>
    <dbReference type="NCBI Taxonomy" id="1316150"/>
    <lineage>
        <taxon>Eukaryota</taxon>
        <taxon>Fungi</taxon>
        <taxon>Fungi incertae sedis</taxon>
        <taxon>Mucoromycota</taxon>
        <taxon>Glomeromycotina</taxon>
        <taxon>Glomeromycetes</taxon>
        <taxon>Diversisporales</taxon>
        <taxon>Gigasporaceae</taxon>
        <taxon>Dentiscutata</taxon>
    </lineage>
</organism>
<protein>
    <submittedName>
        <fullName evidence="1">4359_t:CDS:1</fullName>
    </submittedName>
</protein>
<name>A0ACA9Q3K3_9GLOM</name>
<dbReference type="EMBL" id="CAJVPU010038622">
    <property type="protein sequence ID" value="CAG8735262.1"/>
    <property type="molecule type" value="Genomic_DNA"/>
</dbReference>
<keyword evidence="2" id="KW-1185">Reference proteome</keyword>
<feature type="non-terminal residue" evidence="1">
    <location>
        <position position="1"/>
    </location>
</feature>
<feature type="non-terminal residue" evidence="1">
    <location>
        <position position="68"/>
    </location>
</feature>
<reference evidence="1" key="1">
    <citation type="submission" date="2021-06" db="EMBL/GenBank/DDBJ databases">
        <authorList>
            <person name="Kallberg Y."/>
            <person name="Tangrot J."/>
            <person name="Rosling A."/>
        </authorList>
    </citation>
    <scope>NUCLEOTIDE SEQUENCE</scope>
    <source>
        <strain evidence="1">IL203A</strain>
    </source>
</reference>
<comment type="caution">
    <text evidence="1">The sequence shown here is derived from an EMBL/GenBank/DDBJ whole genome shotgun (WGS) entry which is preliminary data.</text>
</comment>
<proteinExistence type="predicted"/>
<gene>
    <name evidence="1" type="ORF">DHETER_LOCUS13698</name>
</gene>